<evidence type="ECO:0000256" key="4">
    <source>
        <dbReference type="ARBA" id="ARBA00022741"/>
    </source>
</evidence>
<organism evidence="6 7">
    <name type="scientific">Haloplasma contractile SSD-17B</name>
    <dbReference type="NCBI Taxonomy" id="1033810"/>
    <lineage>
        <taxon>Bacteria</taxon>
        <taxon>Bacillati</taxon>
        <taxon>Mycoplasmatota</taxon>
        <taxon>Mollicutes</taxon>
        <taxon>Haloplasmatales</taxon>
        <taxon>Haloplasmataceae</taxon>
        <taxon>Haloplasma</taxon>
    </lineage>
</organism>
<dbReference type="OrthoDB" id="114886at2"/>
<keyword evidence="6" id="KW-0328">Glycosyltransferase</keyword>
<evidence type="ECO:0000256" key="3">
    <source>
        <dbReference type="ARBA" id="ARBA00022679"/>
    </source>
</evidence>
<evidence type="ECO:0000256" key="1">
    <source>
        <dbReference type="ARBA" id="ARBA00001210"/>
    </source>
</evidence>
<evidence type="ECO:0000313" key="6">
    <source>
        <dbReference type="EMBL" id="ERJ13855.1"/>
    </source>
</evidence>
<sequence length="272" mass="30849">MRKEDFCLKLIEYTNQAMLYELFTSPSFGLISPYTNGSHTDMNAKTFIDSISVINGYMFKFAKLGFSEIPIDTMYEEAVRIGKDCEQAMFQKTNGVNTHKGLIFVLGTLVISVAKAYYDQLSFDSIFINAKTLIRDKLTELHHIDHSKELTSGEKAYLSYNIGGVREEAYRGFPTIKQALNVLCSNDSNSFVRTLIYIMSRCDDTTIINRAGLETLTRVKEEMSTLYKEGYDKSRLYDLEHDYIEKGISPGGSADLLCGTLFLSLIKTEFFT</sequence>
<dbReference type="AlphaFoldDB" id="U2FMA8"/>
<dbReference type="Pfam" id="PF01874">
    <property type="entry name" value="CitG"/>
    <property type="match status" value="1"/>
</dbReference>
<dbReference type="Gene3D" id="1.10.4200.10">
    <property type="entry name" value="Triphosphoribosyl-dephospho-CoA protein"/>
    <property type="match status" value="1"/>
</dbReference>
<dbReference type="Proteomes" id="UP000005707">
    <property type="component" value="Unassembled WGS sequence"/>
</dbReference>
<accession>U2FMA8</accession>
<dbReference type="PANTHER" id="PTHR30201">
    <property type="entry name" value="TRIPHOSPHORIBOSYL-DEPHOSPHO-COA SYNTHASE"/>
    <property type="match status" value="1"/>
</dbReference>
<gene>
    <name evidence="6" type="primary">citG</name>
    <name evidence="6" type="ORF">HLPCO_000521</name>
</gene>
<evidence type="ECO:0000313" key="7">
    <source>
        <dbReference type="Proteomes" id="UP000005707"/>
    </source>
</evidence>
<reference evidence="6 7" key="2">
    <citation type="journal article" date="2013" name="PLoS ONE">
        <title>INDIGO - INtegrated Data Warehouse of MIcrobial GenOmes with Examples from the Red Sea Extremophiles.</title>
        <authorList>
            <person name="Alam I."/>
            <person name="Antunes A."/>
            <person name="Kamau A.A."/>
            <person name="Ba Alawi W."/>
            <person name="Kalkatawi M."/>
            <person name="Stingl U."/>
            <person name="Bajic V.B."/>
        </authorList>
    </citation>
    <scope>NUCLEOTIDE SEQUENCE [LARGE SCALE GENOMIC DNA]</scope>
    <source>
        <strain evidence="6 7">SSD-17B</strain>
    </source>
</reference>
<dbReference type="RefSeq" id="WP_008826038.1">
    <property type="nucleotide sequence ID" value="NZ_AFNU02000001.1"/>
</dbReference>
<dbReference type="PANTHER" id="PTHR30201:SF2">
    <property type="entry name" value="2-(5''-TRIPHOSPHORIBOSYL)-3'-DEPHOSPHOCOENZYME-A SYNTHASE"/>
    <property type="match status" value="1"/>
</dbReference>
<evidence type="ECO:0000256" key="5">
    <source>
        <dbReference type="ARBA" id="ARBA00022840"/>
    </source>
</evidence>
<dbReference type="eggNOG" id="COG1767">
    <property type="taxonomic scope" value="Bacteria"/>
</dbReference>
<evidence type="ECO:0000256" key="2">
    <source>
        <dbReference type="ARBA" id="ARBA00012074"/>
    </source>
</evidence>
<comment type="catalytic activity">
    <reaction evidence="1">
        <text>3'-dephospho-CoA + ATP = 2'-(5''-triphospho-alpha-D-ribosyl)-3'-dephospho-CoA + adenine</text>
        <dbReference type="Rhea" id="RHEA:15117"/>
        <dbReference type="ChEBI" id="CHEBI:16708"/>
        <dbReference type="ChEBI" id="CHEBI:30616"/>
        <dbReference type="ChEBI" id="CHEBI:57328"/>
        <dbReference type="ChEBI" id="CHEBI:61378"/>
        <dbReference type="EC" id="2.4.2.52"/>
    </reaction>
</comment>
<protein>
    <recommendedName>
        <fullName evidence="2">triphosphoribosyl-dephospho-CoA synthase</fullName>
        <ecNumber evidence="2">2.4.2.52</ecNumber>
    </recommendedName>
</protein>
<dbReference type="EMBL" id="AFNU02000001">
    <property type="protein sequence ID" value="ERJ13855.1"/>
    <property type="molecule type" value="Genomic_DNA"/>
</dbReference>
<dbReference type="GO" id="GO:0005524">
    <property type="term" value="F:ATP binding"/>
    <property type="evidence" value="ECO:0007669"/>
    <property type="project" value="UniProtKB-KW"/>
</dbReference>
<comment type="caution">
    <text evidence="6">The sequence shown here is derived from an EMBL/GenBank/DDBJ whole genome shotgun (WGS) entry which is preliminary data.</text>
</comment>
<keyword evidence="3 6" id="KW-0808">Transferase</keyword>
<dbReference type="STRING" id="1033810.HLPCO_000521"/>
<keyword evidence="4" id="KW-0547">Nucleotide-binding</keyword>
<dbReference type="EC" id="2.4.2.52" evidence="2"/>
<dbReference type="InParanoid" id="U2FMA8"/>
<reference evidence="6 7" key="1">
    <citation type="journal article" date="2011" name="J. Bacteriol.">
        <title>Genome sequence of Haloplasma contractile, an unusual contractile bacterium from a deep-sea anoxic brine lake.</title>
        <authorList>
            <person name="Antunes A."/>
            <person name="Alam I."/>
            <person name="El Dorry H."/>
            <person name="Siam R."/>
            <person name="Robertson A."/>
            <person name="Bajic V.B."/>
            <person name="Stingl U."/>
        </authorList>
    </citation>
    <scope>NUCLEOTIDE SEQUENCE [LARGE SCALE GENOMIC DNA]</scope>
    <source>
        <strain evidence="6 7">SSD-17B</strain>
    </source>
</reference>
<name>U2FMA8_9MOLU</name>
<dbReference type="GO" id="GO:0016757">
    <property type="term" value="F:glycosyltransferase activity"/>
    <property type="evidence" value="ECO:0007669"/>
    <property type="project" value="UniProtKB-KW"/>
</dbReference>
<keyword evidence="7" id="KW-1185">Reference proteome</keyword>
<keyword evidence="5" id="KW-0067">ATP-binding</keyword>
<dbReference type="GO" id="GO:0051191">
    <property type="term" value="P:prosthetic group biosynthetic process"/>
    <property type="evidence" value="ECO:0007669"/>
    <property type="project" value="TreeGrafter"/>
</dbReference>
<dbReference type="InterPro" id="IPR002736">
    <property type="entry name" value="CitG"/>
</dbReference>
<proteinExistence type="predicted"/>
<dbReference type="GO" id="GO:0046917">
    <property type="term" value="F:triphosphoribosyl-dephospho-CoA synthase activity"/>
    <property type="evidence" value="ECO:0007669"/>
    <property type="project" value="UniProtKB-EC"/>
</dbReference>